<evidence type="ECO:0000256" key="7">
    <source>
        <dbReference type="ARBA" id="ARBA00023004"/>
    </source>
</evidence>
<evidence type="ECO:0000313" key="13">
    <source>
        <dbReference type="EMBL" id="WMW65381.1"/>
    </source>
</evidence>
<keyword evidence="14" id="KW-1185">Reference proteome</keyword>
<dbReference type="CDD" id="cd01335">
    <property type="entry name" value="Radical_SAM"/>
    <property type="match status" value="1"/>
</dbReference>
<evidence type="ECO:0000313" key="14">
    <source>
        <dbReference type="Proteomes" id="UP001180616"/>
    </source>
</evidence>
<dbReference type="EMBL" id="CP133659">
    <property type="protein sequence ID" value="WMW65381.1"/>
    <property type="molecule type" value="Genomic_DNA"/>
</dbReference>
<dbReference type="InterPro" id="IPR007197">
    <property type="entry name" value="rSAM"/>
</dbReference>
<dbReference type="PROSITE" id="PS51918">
    <property type="entry name" value="RADICAL_SAM"/>
    <property type="match status" value="1"/>
</dbReference>
<evidence type="ECO:0000256" key="4">
    <source>
        <dbReference type="ARBA" id="ARBA00022485"/>
    </source>
</evidence>
<accession>A0ABY9R0U6</accession>
<proteinExistence type="inferred from homology"/>
<dbReference type="Gene3D" id="3.20.20.70">
    <property type="entry name" value="Aldolase class I"/>
    <property type="match status" value="1"/>
</dbReference>
<evidence type="ECO:0000259" key="12">
    <source>
        <dbReference type="PROSITE" id="PS51918"/>
    </source>
</evidence>
<evidence type="ECO:0000256" key="3">
    <source>
        <dbReference type="ARBA" id="ARBA00006804"/>
    </source>
</evidence>
<evidence type="ECO:0000256" key="9">
    <source>
        <dbReference type="ARBA" id="ARBA00023231"/>
    </source>
</evidence>
<keyword evidence="8" id="KW-0411">Iron-sulfur</keyword>
<dbReference type="RefSeq" id="WP_309541390.1">
    <property type="nucleotide sequence ID" value="NZ_CP133659.1"/>
</dbReference>
<keyword evidence="6" id="KW-0479">Metal-binding</keyword>
<reference evidence="13" key="1">
    <citation type="submission" date="2023-09" db="EMBL/GenBank/DDBJ databases">
        <authorList>
            <consortium name="CW5 consortium"/>
            <person name="Lu C.-W."/>
        </authorList>
    </citation>
    <scope>NUCLEOTIDE SEQUENCE</scope>
    <source>
        <strain evidence="13">KPS</strain>
    </source>
</reference>
<feature type="region of interest" description="Disordered" evidence="11">
    <location>
        <begin position="179"/>
        <end position="220"/>
    </location>
</feature>
<sequence>MRRAHPGLLLCLSTNGLALPDHVDALTALGVGHVTVTLNAVDPELGARLYAHVTGDDGRALHGAEGAAHLLARQEEGLTRLTRAGIAVKVNTVVVPGINDAHVEAVARRAAALGASLINCIGLIPVAGTPLGGVEAPGPRLMDAVRAAAGRHLPQMRHCARCRADAAGLLGDGGTLGGLGLLPMQPERPRHGHGLPSQSGQSGMSGLSGRSGCTGRQRCD</sequence>
<dbReference type="SUPFAM" id="SSF102114">
    <property type="entry name" value="Radical SAM enzymes"/>
    <property type="match status" value="1"/>
</dbReference>
<keyword evidence="9" id="KW-0535">Nitrogen fixation</keyword>
<keyword evidence="4" id="KW-0004">4Fe-4S</keyword>
<dbReference type="InterPro" id="IPR058240">
    <property type="entry name" value="rSAM_sf"/>
</dbReference>
<feature type="domain" description="Radical SAM core" evidence="12">
    <location>
        <begin position="1"/>
        <end position="163"/>
    </location>
</feature>
<evidence type="ECO:0000256" key="6">
    <source>
        <dbReference type="ARBA" id="ARBA00022723"/>
    </source>
</evidence>
<dbReference type="InterPro" id="IPR013785">
    <property type="entry name" value="Aldolase_TIM"/>
</dbReference>
<evidence type="ECO:0000256" key="10">
    <source>
        <dbReference type="ARBA" id="ARBA00023239"/>
    </source>
</evidence>
<dbReference type="PANTHER" id="PTHR43787">
    <property type="entry name" value="FEMO COFACTOR BIOSYNTHESIS PROTEIN NIFB-RELATED"/>
    <property type="match status" value="1"/>
</dbReference>
<gene>
    <name evidence="13" type="ORF">KPS_003506</name>
</gene>
<dbReference type="PANTHER" id="PTHR43787:SF13">
    <property type="entry name" value="FEMO COFACTOR BIOSYNTHESIS PROTEIN NIFB"/>
    <property type="match status" value="1"/>
</dbReference>
<name>A0ABY9R0U6_9BACT</name>
<keyword evidence="5" id="KW-0949">S-adenosyl-L-methionine</keyword>
<comment type="cofactor">
    <cofactor evidence="1">
        <name>[4Fe-4S] cluster</name>
        <dbReference type="ChEBI" id="CHEBI:49883"/>
    </cofactor>
</comment>
<evidence type="ECO:0000256" key="11">
    <source>
        <dbReference type="SAM" id="MobiDB-lite"/>
    </source>
</evidence>
<evidence type="ECO:0000256" key="5">
    <source>
        <dbReference type="ARBA" id="ARBA00022691"/>
    </source>
</evidence>
<evidence type="ECO:0000256" key="1">
    <source>
        <dbReference type="ARBA" id="ARBA00001966"/>
    </source>
</evidence>
<keyword evidence="10" id="KW-0456">Lyase</keyword>
<evidence type="ECO:0000256" key="2">
    <source>
        <dbReference type="ARBA" id="ARBA00005155"/>
    </source>
</evidence>
<comment type="similarity">
    <text evidence="3">Belongs to the radical SAM superfamily. NifB family.</text>
</comment>
<dbReference type="Pfam" id="PF04055">
    <property type="entry name" value="Radical_SAM"/>
    <property type="match status" value="1"/>
</dbReference>
<feature type="compositionally biased region" description="Low complexity" evidence="11">
    <location>
        <begin position="194"/>
        <end position="211"/>
    </location>
</feature>
<evidence type="ECO:0000256" key="8">
    <source>
        <dbReference type="ARBA" id="ARBA00023014"/>
    </source>
</evidence>
<keyword evidence="7" id="KW-0408">Iron</keyword>
<protein>
    <submittedName>
        <fullName evidence="13">Radical SAM protein</fullName>
    </submittedName>
</protein>
<organism evidence="13 14">
    <name type="scientific">Nitratidesulfovibrio liaohensis</name>
    <dbReference type="NCBI Taxonomy" id="2604158"/>
    <lineage>
        <taxon>Bacteria</taxon>
        <taxon>Pseudomonadati</taxon>
        <taxon>Thermodesulfobacteriota</taxon>
        <taxon>Desulfovibrionia</taxon>
        <taxon>Desulfovibrionales</taxon>
        <taxon>Desulfovibrionaceae</taxon>
        <taxon>Nitratidesulfovibrio</taxon>
    </lineage>
</organism>
<dbReference type="Proteomes" id="UP001180616">
    <property type="component" value="Chromosome"/>
</dbReference>
<comment type="pathway">
    <text evidence="2">Cofactor biosynthesis; Fe-Mo cofactor biosynthesis.</text>
</comment>